<evidence type="ECO:0000256" key="1">
    <source>
        <dbReference type="SAM" id="Phobius"/>
    </source>
</evidence>
<keyword evidence="1" id="KW-0472">Membrane</keyword>
<feature type="transmembrane region" description="Helical" evidence="1">
    <location>
        <begin position="143"/>
        <end position="162"/>
    </location>
</feature>
<reference evidence="2 4" key="1">
    <citation type="journal article" date="2008" name="Science">
        <title>The Physcomitrella genome reveals evolutionary insights into the conquest of land by plants.</title>
        <authorList>
            <person name="Rensing S."/>
            <person name="Lang D."/>
            <person name="Zimmer A."/>
            <person name="Terry A."/>
            <person name="Salamov A."/>
            <person name="Shapiro H."/>
            <person name="Nishiyama T."/>
            <person name="Perroud P.-F."/>
            <person name="Lindquist E."/>
            <person name="Kamisugi Y."/>
            <person name="Tanahashi T."/>
            <person name="Sakakibara K."/>
            <person name="Fujita T."/>
            <person name="Oishi K."/>
            <person name="Shin-I T."/>
            <person name="Kuroki Y."/>
            <person name="Toyoda A."/>
            <person name="Suzuki Y."/>
            <person name="Hashimoto A."/>
            <person name="Yamaguchi K."/>
            <person name="Sugano A."/>
            <person name="Kohara Y."/>
            <person name="Fujiyama A."/>
            <person name="Anterola A."/>
            <person name="Aoki S."/>
            <person name="Ashton N."/>
            <person name="Barbazuk W.B."/>
            <person name="Barker E."/>
            <person name="Bennetzen J."/>
            <person name="Bezanilla M."/>
            <person name="Blankenship R."/>
            <person name="Cho S.H."/>
            <person name="Dutcher S."/>
            <person name="Estelle M."/>
            <person name="Fawcett J.A."/>
            <person name="Gundlach H."/>
            <person name="Hanada K."/>
            <person name="Heyl A."/>
            <person name="Hicks K.A."/>
            <person name="Hugh J."/>
            <person name="Lohr M."/>
            <person name="Mayer K."/>
            <person name="Melkozernov A."/>
            <person name="Murata T."/>
            <person name="Nelson D."/>
            <person name="Pils B."/>
            <person name="Prigge M."/>
            <person name="Reiss B."/>
            <person name="Renner T."/>
            <person name="Rombauts S."/>
            <person name="Rushton P."/>
            <person name="Sanderfoot A."/>
            <person name="Schween G."/>
            <person name="Shiu S.-H."/>
            <person name="Stueber K."/>
            <person name="Theodoulou F.L."/>
            <person name="Tu H."/>
            <person name="Van de Peer Y."/>
            <person name="Verrier P.J."/>
            <person name="Waters E."/>
            <person name="Wood A."/>
            <person name="Yang L."/>
            <person name="Cove D."/>
            <person name="Cuming A."/>
            <person name="Hasebe M."/>
            <person name="Lucas S."/>
            <person name="Mishler D.B."/>
            <person name="Reski R."/>
            <person name="Grigoriev I."/>
            <person name="Quatrano R.S."/>
            <person name="Boore J.L."/>
        </authorList>
    </citation>
    <scope>NUCLEOTIDE SEQUENCE [LARGE SCALE GENOMIC DNA]</scope>
    <source>
        <strain evidence="3 4">cv. Gransden 2004</strain>
    </source>
</reference>
<dbReference type="STRING" id="3218.A0A2K1LBV5"/>
<proteinExistence type="predicted"/>
<keyword evidence="1" id="KW-1133">Transmembrane helix</keyword>
<reference evidence="3" key="3">
    <citation type="submission" date="2020-12" db="UniProtKB">
        <authorList>
            <consortium name="EnsemblPlants"/>
        </authorList>
    </citation>
    <scope>IDENTIFICATION</scope>
</reference>
<dbReference type="GeneID" id="112284336"/>
<sequence>MASRLLTPLPPALSQSFGICPLLKYYRPARNVYAVGRHELRTSNPIIGGSGPLRRRISLVELRGISCARQTESSRTVVVCRAKEGEGTGMVTEETDGPLKSVKQVALWAMAGVYTSYLFLLPYAPGDPVWAISPATITGVLDLSFNFFYVLPLLNLLGFHLLEAAAVHPTDEALFNFVLGWALLFAPLIFTDRKRDRFPGSLDVFWLASMFLTNTFLIPYMAIRLRKIPEPQKPMESTGLQRAFTGEKGSRWVAATGAAVGLLSIVWFAIGRSGEGYGDLADRWSYWVDTLSKDRPTYAFIWDLCCYTVFQPWLVGDNLENVRADKKDLVKKLRFVPYVGLIVYCWSLETSKAVKPE</sequence>
<dbReference type="PANTHER" id="PTHR36367:SF2">
    <property type="entry name" value="TRANSMEMBRANE PROTEIN"/>
    <property type="match status" value="1"/>
</dbReference>
<accession>A0A2K1LBV5</accession>
<reference evidence="2 4" key="2">
    <citation type="journal article" date="2018" name="Plant J.">
        <title>The Physcomitrella patens chromosome-scale assembly reveals moss genome structure and evolution.</title>
        <authorList>
            <person name="Lang D."/>
            <person name="Ullrich K.K."/>
            <person name="Murat F."/>
            <person name="Fuchs J."/>
            <person name="Jenkins J."/>
            <person name="Haas F.B."/>
            <person name="Piednoel M."/>
            <person name="Gundlach H."/>
            <person name="Van Bel M."/>
            <person name="Meyberg R."/>
            <person name="Vives C."/>
            <person name="Morata J."/>
            <person name="Symeonidi A."/>
            <person name="Hiss M."/>
            <person name="Muchero W."/>
            <person name="Kamisugi Y."/>
            <person name="Saleh O."/>
            <person name="Blanc G."/>
            <person name="Decker E.L."/>
            <person name="van Gessel N."/>
            <person name="Grimwood J."/>
            <person name="Hayes R.D."/>
            <person name="Graham S.W."/>
            <person name="Gunter L.E."/>
            <person name="McDaniel S.F."/>
            <person name="Hoernstein S.N.W."/>
            <person name="Larsson A."/>
            <person name="Li F.W."/>
            <person name="Perroud P.F."/>
            <person name="Phillips J."/>
            <person name="Ranjan P."/>
            <person name="Rokshar D.S."/>
            <person name="Rothfels C.J."/>
            <person name="Schneider L."/>
            <person name="Shu S."/>
            <person name="Stevenson D.W."/>
            <person name="Thummler F."/>
            <person name="Tillich M."/>
            <person name="Villarreal Aguilar J.C."/>
            <person name="Widiez T."/>
            <person name="Wong G.K."/>
            <person name="Wymore A."/>
            <person name="Zhang Y."/>
            <person name="Zimmer A.D."/>
            <person name="Quatrano R.S."/>
            <person name="Mayer K.F.X."/>
            <person name="Goodstein D."/>
            <person name="Casacuberta J.M."/>
            <person name="Vandepoele K."/>
            <person name="Reski R."/>
            <person name="Cuming A.C."/>
            <person name="Tuskan G.A."/>
            <person name="Maumus F."/>
            <person name="Salse J."/>
            <person name="Schmutz J."/>
            <person name="Rensing S.A."/>
        </authorList>
    </citation>
    <scope>NUCLEOTIDE SEQUENCE [LARGE SCALE GENOMIC DNA]</scope>
    <source>
        <strain evidence="3 4">cv. Gransden 2004</strain>
    </source>
</reference>
<dbReference type="AlphaFoldDB" id="A0A2K1LBV5"/>
<dbReference type="RefSeq" id="XP_024379823.1">
    <property type="nucleotide sequence ID" value="XM_024524055.2"/>
</dbReference>
<dbReference type="EnsemblPlants" id="Pp3c1_42010V3.1">
    <property type="protein sequence ID" value="Pp3c1_42010V3.1"/>
    <property type="gene ID" value="Pp3c1_42010"/>
</dbReference>
<keyword evidence="1" id="KW-0812">Transmembrane</keyword>
<name>A0A2K1LBV5_PHYPA</name>
<dbReference type="Proteomes" id="UP000006727">
    <property type="component" value="Chromosome 1"/>
</dbReference>
<feature type="transmembrane region" description="Helical" evidence="1">
    <location>
        <begin position="105"/>
        <end position="123"/>
    </location>
</feature>
<feature type="transmembrane region" description="Helical" evidence="1">
    <location>
        <begin position="174"/>
        <end position="192"/>
    </location>
</feature>
<evidence type="ECO:0000313" key="2">
    <source>
        <dbReference type="EMBL" id="PNR63510.1"/>
    </source>
</evidence>
<dbReference type="EMBL" id="ABEU02000001">
    <property type="protein sequence ID" value="PNR63510.1"/>
    <property type="molecule type" value="Genomic_DNA"/>
</dbReference>
<dbReference type="Gramene" id="Pp3c1_42010V3.1">
    <property type="protein sequence ID" value="Pp3c1_42010V3.1"/>
    <property type="gene ID" value="Pp3c1_42010"/>
</dbReference>
<evidence type="ECO:0000313" key="3">
    <source>
        <dbReference type="EnsemblPlants" id="Pp3c1_42010V3.1"/>
    </source>
</evidence>
<dbReference type="OrthoDB" id="1925356at2759"/>
<organism evidence="2">
    <name type="scientific">Physcomitrium patens</name>
    <name type="common">Spreading-leaved earth moss</name>
    <name type="synonym">Physcomitrella patens</name>
    <dbReference type="NCBI Taxonomy" id="3218"/>
    <lineage>
        <taxon>Eukaryota</taxon>
        <taxon>Viridiplantae</taxon>
        <taxon>Streptophyta</taxon>
        <taxon>Embryophyta</taxon>
        <taxon>Bryophyta</taxon>
        <taxon>Bryophytina</taxon>
        <taxon>Bryopsida</taxon>
        <taxon>Funariidae</taxon>
        <taxon>Funariales</taxon>
        <taxon>Funariaceae</taxon>
        <taxon>Physcomitrium</taxon>
    </lineage>
</organism>
<feature type="transmembrane region" description="Helical" evidence="1">
    <location>
        <begin position="252"/>
        <end position="270"/>
    </location>
</feature>
<dbReference type="PANTHER" id="PTHR36367">
    <property type="entry name" value="TRANSMEMBRANE PROTEIN"/>
    <property type="match status" value="1"/>
</dbReference>
<gene>
    <name evidence="3" type="primary">LOC112284336</name>
    <name evidence="2" type="ORF">PHYPA_001936</name>
</gene>
<keyword evidence="4" id="KW-1185">Reference proteome</keyword>
<evidence type="ECO:0000313" key="4">
    <source>
        <dbReference type="Proteomes" id="UP000006727"/>
    </source>
</evidence>
<protein>
    <submittedName>
        <fullName evidence="2 3">Uncharacterized protein</fullName>
    </submittedName>
</protein>
<feature type="transmembrane region" description="Helical" evidence="1">
    <location>
        <begin position="204"/>
        <end position="223"/>
    </location>
</feature>